<reference evidence="1 2" key="1">
    <citation type="submission" date="2015-09" db="EMBL/GenBank/DDBJ databases">
        <authorList>
            <consortium name="Pathogen Informatics"/>
        </authorList>
    </citation>
    <scope>NUCLEOTIDE SEQUENCE [LARGE SCALE GENOMIC DNA]</scope>
    <source>
        <strain evidence="1 2">2789STDY5608872</strain>
    </source>
</reference>
<name>A0A173S7F9_PARDI</name>
<accession>A0A173S7F9</accession>
<dbReference type="EMBL" id="CYXP01000001">
    <property type="protein sequence ID" value="CUM85248.1"/>
    <property type="molecule type" value="Genomic_DNA"/>
</dbReference>
<dbReference type="AlphaFoldDB" id="A0A173S7F9"/>
<dbReference type="RefSeq" id="WP_057318841.1">
    <property type="nucleotide sequence ID" value="NZ_CYXP01000001.1"/>
</dbReference>
<dbReference type="Proteomes" id="UP000095591">
    <property type="component" value="Unassembled WGS sequence"/>
</dbReference>
<dbReference type="Gene3D" id="2.60.40.1930">
    <property type="match status" value="1"/>
</dbReference>
<protein>
    <submittedName>
        <fullName evidence="1">MG2 domain</fullName>
    </submittedName>
</protein>
<gene>
    <name evidence="1" type="ORF">ERS852429_00895</name>
</gene>
<organism evidence="1 2">
    <name type="scientific">Parabacteroides distasonis</name>
    <dbReference type="NCBI Taxonomy" id="823"/>
    <lineage>
        <taxon>Bacteria</taxon>
        <taxon>Pseudomonadati</taxon>
        <taxon>Bacteroidota</taxon>
        <taxon>Bacteroidia</taxon>
        <taxon>Bacteroidales</taxon>
        <taxon>Tannerellaceae</taxon>
        <taxon>Parabacteroides</taxon>
    </lineage>
</organism>
<proteinExistence type="predicted"/>
<sequence length="560" mass="63136">MEKSMIKQCILSLLCLLWAGQTLLAGELRERVYLQTDKQFYLSGELIWMKFIATDLDQRLSDVSKVGYVELLDSASAVVQARLVLEKGVGNGCLQLPSTLPTGNYRLVAYTRYMRNEGEEVFFEKPLTVVNTFVTNETLLTDTLLPAYSFTRREGPVSVSPDRMTYDTRSGGEIRINGLPPDLQTLSVSIAGIDLYKPSARSGIVDWKQSMPTTGSSPADRKFLAEYEGPILTGKVIDLSTGEPSSKEAVRPLLGFSGGEIRLFGGQLGPAGEVTFFTRHISGTHEIVTVALSPSSSRYRVDIESPYATHPEKELPALRLNPAWQDELVKRSVGLQVLHAYRSDSLVREKAEKPWFQWQPDWSYLLDEYTRFTTMEEVVIEFIPGLRFRKMDGVRRLAVLTEERIGYTIGNSLVLLDGIPIVDHEVIFKYDPLKIRKIDVYKGKYVFGGQIFDGIASFSSYEHNYPGLVVDNSTQFFDYEGTQAQRIFYMPAYRTETEKRSPVPDFRHTLLWRPDIRTNGESSISIPFTTSDLTGDFTITIEGLTQTGEALYATEQFQVK</sequence>
<evidence type="ECO:0000313" key="2">
    <source>
        <dbReference type="Proteomes" id="UP000095591"/>
    </source>
</evidence>
<evidence type="ECO:0000313" key="1">
    <source>
        <dbReference type="EMBL" id="CUM85248.1"/>
    </source>
</evidence>